<dbReference type="AlphaFoldDB" id="A0A6M0RNP7"/>
<name>A0A6M0RNP7_9CYAN</name>
<accession>A0A6M0RNP7</accession>
<reference evidence="1 2" key="1">
    <citation type="journal article" date="2020" name="Microb. Ecol.">
        <title>Ecogenomics of the Marine Benthic Filamentous Cyanobacterium Adonisia.</title>
        <authorList>
            <person name="Walter J.M."/>
            <person name="Coutinho F.H."/>
            <person name="Leomil L."/>
            <person name="Hargreaves P.I."/>
            <person name="Campeao M.E."/>
            <person name="Vieira V.V."/>
            <person name="Silva B.S."/>
            <person name="Fistarol G.O."/>
            <person name="Salomon P.S."/>
            <person name="Sawabe T."/>
            <person name="Mino S."/>
            <person name="Hosokawa M."/>
            <person name="Miyashita H."/>
            <person name="Maruyama F."/>
            <person name="van Verk M.C."/>
            <person name="Dutilh B.E."/>
            <person name="Thompson C.C."/>
            <person name="Thompson F.L."/>
        </authorList>
    </citation>
    <scope>NUCLEOTIDE SEQUENCE [LARGE SCALE GENOMIC DNA]</scope>
    <source>
        <strain evidence="1 2">CCMR0081</strain>
    </source>
</reference>
<dbReference type="Proteomes" id="UP000481033">
    <property type="component" value="Unassembled WGS sequence"/>
</dbReference>
<keyword evidence="2" id="KW-1185">Reference proteome</keyword>
<evidence type="ECO:0000313" key="2">
    <source>
        <dbReference type="Proteomes" id="UP000481033"/>
    </source>
</evidence>
<evidence type="ECO:0000313" key="1">
    <source>
        <dbReference type="EMBL" id="NEZ57372.1"/>
    </source>
</evidence>
<protein>
    <recommendedName>
        <fullName evidence="3">Tetratricopeptide repeat protein</fullName>
    </recommendedName>
</protein>
<dbReference type="EMBL" id="QXHD01000004">
    <property type="protein sequence ID" value="NEZ57372.1"/>
    <property type="molecule type" value="Genomic_DNA"/>
</dbReference>
<dbReference type="Gene3D" id="1.25.40.10">
    <property type="entry name" value="Tetratricopeptide repeat domain"/>
    <property type="match status" value="1"/>
</dbReference>
<organism evidence="1 2">
    <name type="scientific">Adonisia turfae CCMR0081</name>
    <dbReference type="NCBI Taxonomy" id="2292702"/>
    <lineage>
        <taxon>Bacteria</taxon>
        <taxon>Bacillati</taxon>
        <taxon>Cyanobacteriota</taxon>
        <taxon>Adonisia</taxon>
        <taxon>Adonisia turfae</taxon>
    </lineage>
</organism>
<evidence type="ECO:0008006" key="3">
    <source>
        <dbReference type="Google" id="ProtNLM"/>
    </source>
</evidence>
<dbReference type="InterPro" id="IPR011990">
    <property type="entry name" value="TPR-like_helical_dom_sf"/>
</dbReference>
<sequence length="272" mass="30735">MDRRKVTLRLLGCGLIAGLTVLNLRPAMAFHNEIETLNALAPGPNNFSAHGGDVIMIRTQSAGGNTTCFPMVTPTESLLPMGEVKRTASDRTYVFEVYEEGTYEYRLPTPLDETGSCSITVGLATRYETLMLEAQELERNSYWVVSEEEAAKFLQRQQDAMAFYQEAIELEPEYPDAYKRVLELLLEINVTDFDLEQDELDELGEIFLHWPNSARMTMINYLEALAQIYEKSPDWQEEKGDDPLFLKGFAEFVQTGNAPDVVRELLLEGRGG</sequence>
<proteinExistence type="predicted"/>
<dbReference type="RefSeq" id="WP_163699447.1">
    <property type="nucleotide sequence ID" value="NZ_QXHD01000004.1"/>
</dbReference>
<gene>
    <name evidence="1" type="ORF">DXZ20_17170</name>
</gene>
<comment type="caution">
    <text evidence="1">The sequence shown here is derived from an EMBL/GenBank/DDBJ whole genome shotgun (WGS) entry which is preliminary data.</text>
</comment>